<organism evidence="6 7">
    <name type="scientific">Allisonella histaminiformans</name>
    <dbReference type="NCBI Taxonomy" id="209880"/>
    <lineage>
        <taxon>Bacteria</taxon>
        <taxon>Bacillati</taxon>
        <taxon>Bacillota</taxon>
        <taxon>Negativicutes</taxon>
        <taxon>Veillonellales</taxon>
        <taxon>Veillonellaceae</taxon>
        <taxon>Allisonella</taxon>
    </lineage>
</organism>
<dbReference type="PRINTS" id="PR00691">
    <property type="entry name" value="ADHESINB"/>
</dbReference>
<proteinExistence type="inferred from homology"/>
<dbReference type="PANTHER" id="PTHR42953">
    <property type="entry name" value="HIGH-AFFINITY ZINC UPTAKE SYSTEM PROTEIN ZNUA-RELATED"/>
    <property type="match status" value="1"/>
</dbReference>
<evidence type="ECO:0000256" key="3">
    <source>
        <dbReference type="ARBA" id="ARBA00022729"/>
    </source>
</evidence>
<keyword evidence="3 5" id="KW-0732">Signal</keyword>
<name>A0A1G5UWQ4_9FIRM</name>
<comment type="similarity">
    <text evidence="1 4">Belongs to the bacterial solute-binding protein 9 family.</text>
</comment>
<dbReference type="SUPFAM" id="SSF53807">
    <property type="entry name" value="Helical backbone' metal receptor"/>
    <property type="match status" value="1"/>
</dbReference>
<dbReference type="OrthoDB" id="9810636at2"/>
<feature type="chain" id="PRO_5039302265" evidence="5">
    <location>
        <begin position="22"/>
        <end position="303"/>
    </location>
</feature>
<reference evidence="6 7" key="1">
    <citation type="submission" date="2016-10" db="EMBL/GenBank/DDBJ databases">
        <authorList>
            <person name="de Groot N.N."/>
        </authorList>
    </citation>
    <scope>NUCLEOTIDE SEQUENCE [LARGE SCALE GENOMIC DNA]</scope>
    <source>
        <strain evidence="6 7">DSM 15230</strain>
    </source>
</reference>
<evidence type="ECO:0000313" key="6">
    <source>
        <dbReference type="EMBL" id="SDA37457.1"/>
    </source>
</evidence>
<dbReference type="AlphaFoldDB" id="A0A1G5UWQ4"/>
<dbReference type="InterPro" id="IPR050492">
    <property type="entry name" value="Bact_metal-bind_prot9"/>
</dbReference>
<dbReference type="Gene3D" id="3.40.50.1980">
    <property type="entry name" value="Nitrogenase molybdenum iron protein domain"/>
    <property type="match status" value="2"/>
</dbReference>
<accession>A0A1G5UWQ4</accession>
<dbReference type="GeneID" id="87755169"/>
<gene>
    <name evidence="6" type="ORF">SAMN02910343_00113</name>
</gene>
<dbReference type="EMBL" id="FMXA01000003">
    <property type="protein sequence ID" value="SDA37457.1"/>
    <property type="molecule type" value="Genomic_DNA"/>
</dbReference>
<evidence type="ECO:0000256" key="4">
    <source>
        <dbReference type="RuleBase" id="RU003512"/>
    </source>
</evidence>
<dbReference type="GO" id="GO:0007155">
    <property type="term" value="P:cell adhesion"/>
    <property type="evidence" value="ECO:0007669"/>
    <property type="project" value="InterPro"/>
</dbReference>
<protein>
    <submittedName>
        <fullName evidence="6">Zinc transport system substrate-binding protein</fullName>
    </submittedName>
</protein>
<dbReference type="PROSITE" id="PS51257">
    <property type="entry name" value="PROKAR_LIPOPROTEIN"/>
    <property type="match status" value="1"/>
</dbReference>
<dbReference type="GO" id="GO:0030001">
    <property type="term" value="P:metal ion transport"/>
    <property type="evidence" value="ECO:0007669"/>
    <property type="project" value="InterPro"/>
</dbReference>
<dbReference type="PANTHER" id="PTHR42953:SF3">
    <property type="entry name" value="HIGH-AFFINITY ZINC UPTAKE SYSTEM PROTEIN ZNUA"/>
    <property type="match status" value="1"/>
</dbReference>
<keyword evidence="2 4" id="KW-0813">Transport</keyword>
<evidence type="ECO:0000313" key="7">
    <source>
        <dbReference type="Proteomes" id="UP000199689"/>
    </source>
</evidence>
<evidence type="ECO:0000256" key="1">
    <source>
        <dbReference type="ARBA" id="ARBA00011028"/>
    </source>
</evidence>
<dbReference type="Proteomes" id="UP000199689">
    <property type="component" value="Unassembled WGS sequence"/>
</dbReference>
<keyword evidence="7" id="KW-1185">Reference proteome</keyword>
<feature type="signal peptide" evidence="5">
    <location>
        <begin position="1"/>
        <end position="21"/>
    </location>
</feature>
<dbReference type="InterPro" id="IPR006128">
    <property type="entry name" value="Lipoprotein_PsaA-like"/>
</dbReference>
<dbReference type="RefSeq" id="WP_091362731.1">
    <property type="nucleotide sequence ID" value="NZ_FMXA01000003.1"/>
</dbReference>
<dbReference type="InterPro" id="IPR006129">
    <property type="entry name" value="AdhesinB"/>
</dbReference>
<dbReference type="GO" id="GO:0046872">
    <property type="term" value="F:metal ion binding"/>
    <property type="evidence" value="ECO:0007669"/>
    <property type="project" value="InterPro"/>
</dbReference>
<dbReference type="Pfam" id="PF01297">
    <property type="entry name" value="ZnuA"/>
    <property type="match status" value="1"/>
</dbReference>
<evidence type="ECO:0000256" key="2">
    <source>
        <dbReference type="ARBA" id="ARBA00022448"/>
    </source>
</evidence>
<dbReference type="InterPro" id="IPR006127">
    <property type="entry name" value="ZnuA-like"/>
</dbReference>
<dbReference type="STRING" id="209880.SAMN02910343_00113"/>
<evidence type="ECO:0000256" key="5">
    <source>
        <dbReference type="SAM" id="SignalP"/>
    </source>
</evidence>
<dbReference type="PRINTS" id="PR00690">
    <property type="entry name" value="ADHESNFAMILY"/>
</dbReference>
<sequence>MNYIKKAGVMVMGVLMTAIMAGCGTVETGFSHDGRIPVVASFEATKEITEAIGGNKVEVLTVIPEGTEPHEFELKTGDIQKLQEARLFVYNGLGMEPWADQAIQAADNSKLKTVNLSRHITPIPLVDPEERKEHGAYDPHVWMGLSEAKAEALAVKNELQSVSPENREYFEHNYRQFAAETDALKKEYQQKFSHAPRKELVTGHAAFAYLCRDFGLTQVSVEDAFASGEPSAKRLVELADFCKAHHVKVVFTEELVSPAVSQTLAESAGASTESIDTLESSDDKSSYVERMRRNLEKILKAMQ</sequence>